<comment type="caution">
    <text evidence="1">The sequence shown here is derived from an EMBL/GenBank/DDBJ whole genome shotgun (WGS) entry which is preliminary data.</text>
</comment>
<organism evidence="1 2">
    <name type="scientific">Trifolium medium</name>
    <dbReference type="NCBI Taxonomy" id="97028"/>
    <lineage>
        <taxon>Eukaryota</taxon>
        <taxon>Viridiplantae</taxon>
        <taxon>Streptophyta</taxon>
        <taxon>Embryophyta</taxon>
        <taxon>Tracheophyta</taxon>
        <taxon>Spermatophyta</taxon>
        <taxon>Magnoliopsida</taxon>
        <taxon>eudicotyledons</taxon>
        <taxon>Gunneridae</taxon>
        <taxon>Pentapetalae</taxon>
        <taxon>rosids</taxon>
        <taxon>fabids</taxon>
        <taxon>Fabales</taxon>
        <taxon>Fabaceae</taxon>
        <taxon>Papilionoideae</taxon>
        <taxon>50 kb inversion clade</taxon>
        <taxon>NPAAA clade</taxon>
        <taxon>Hologalegina</taxon>
        <taxon>IRL clade</taxon>
        <taxon>Trifolieae</taxon>
        <taxon>Trifolium</taxon>
    </lineage>
</organism>
<evidence type="ECO:0000313" key="1">
    <source>
        <dbReference type="EMBL" id="MCI39832.1"/>
    </source>
</evidence>
<reference evidence="1 2" key="1">
    <citation type="journal article" date="2018" name="Front. Plant Sci.">
        <title>Red Clover (Trifolium pratense) and Zigzag Clover (T. medium) - A Picture of Genomic Similarities and Differences.</title>
        <authorList>
            <person name="Dluhosova J."/>
            <person name="Istvanek J."/>
            <person name="Nedelnik J."/>
            <person name="Repkova J."/>
        </authorList>
    </citation>
    <scope>NUCLEOTIDE SEQUENCE [LARGE SCALE GENOMIC DNA]</scope>
    <source>
        <strain evidence="2">cv. 10/8</strain>
        <tissue evidence="1">Leaf</tissue>
    </source>
</reference>
<proteinExistence type="predicted"/>
<feature type="non-terminal residue" evidence="1">
    <location>
        <position position="1"/>
    </location>
</feature>
<dbReference type="EMBL" id="LXQA010272322">
    <property type="protein sequence ID" value="MCI39832.1"/>
    <property type="molecule type" value="Genomic_DNA"/>
</dbReference>
<accession>A0A392RUF7</accession>
<name>A0A392RUF7_9FABA</name>
<sequence length="85" mass="9576">GQLPIIIFHYSLLIVQSTMRSYPSRTTLTSMVARNIPLPNFRTSTSVYGWPLAMPTKSFTFCKLSAAPRLIIIRCKRTDTVTARA</sequence>
<keyword evidence="2" id="KW-1185">Reference proteome</keyword>
<evidence type="ECO:0000313" key="2">
    <source>
        <dbReference type="Proteomes" id="UP000265520"/>
    </source>
</evidence>
<dbReference type="Proteomes" id="UP000265520">
    <property type="component" value="Unassembled WGS sequence"/>
</dbReference>
<dbReference type="AlphaFoldDB" id="A0A392RUF7"/>
<protein>
    <submittedName>
        <fullName evidence="1">Uncharacterized protein</fullName>
    </submittedName>
</protein>